<dbReference type="PIRSF" id="PIRSF036480">
    <property type="entry name" value="FormyFH4_hydr"/>
    <property type="match status" value="1"/>
</dbReference>
<dbReference type="NCBIfam" id="NF004684">
    <property type="entry name" value="PRK06027.1"/>
    <property type="match status" value="1"/>
</dbReference>
<dbReference type="RefSeq" id="WP_129004888.1">
    <property type="nucleotide sequence ID" value="NZ_SDHZ01000002.1"/>
</dbReference>
<dbReference type="SUPFAM" id="SSF55021">
    <property type="entry name" value="ACT-like"/>
    <property type="match status" value="1"/>
</dbReference>
<dbReference type="OrthoDB" id="9806170at2"/>
<dbReference type="NCBIfam" id="TIGR00655">
    <property type="entry name" value="PurU"/>
    <property type="match status" value="1"/>
</dbReference>
<dbReference type="Pfam" id="PF01842">
    <property type="entry name" value="ACT"/>
    <property type="match status" value="1"/>
</dbReference>
<dbReference type="InterPro" id="IPR045865">
    <property type="entry name" value="ACT-like_dom_sf"/>
</dbReference>
<comment type="similarity">
    <text evidence="3">Belongs to the PurU family.</text>
</comment>
<dbReference type="EC" id="3.5.1.10" evidence="3 4"/>
<dbReference type="InterPro" id="IPR004810">
    <property type="entry name" value="PurU"/>
</dbReference>
<dbReference type="PANTHER" id="PTHR42706">
    <property type="entry name" value="FORMYLTETRAHYDROFOLATE DEFORMYLASE"/>
    <property type="match status" value="1"/>
</dbReference>
<evidence type="ECO:0000256" key="1">
    <source>
        <dbReference type="ARBA" id="ARBA00022563"/>
    </source>
</evidence>
<dbReference type="PRINTS" id="PR01575">
    <property type="entry name" value="FFH4HYDRLASE"/>
</dbReference>
<gene>
    <name evidence="3 6" type="primary">purU</name>
    <name evidence="6" type="ORF">ESB13_17345</name>
</gene>
<comment type="catalytic activity">
    <reaction evidence="3">
        <text>(6R)-10-formyltetrahydrofolate + H2O = (6S)-5,6,7,8-tetrahydrofolate + formate + H(+)</text>
        <dbReference type="Rhea" id="RHEA:19833"/>
        <dbReference type="ChEBI" id="CHEBI:15377"/>
        <dbReference type="ChEBI" id="CHEBI:15378"/>
        <dbReference type="ChEBI" id="CHEBI:15740"/>
        <dbReference type="ChEBI" id="CHEBI:57453"/>
        <dbReference type="ChEBI" id="CHEBI:195366"/>
        <dbReference type="EC" id="3.5.1.10"/>
    </reaction>
</comment>
<feature type="domain" description="ACT" evidence="5">
    <location>
        <begin position="2"/>
        <end position="74"/>
    </location>
</feature>
<sequence>MVVVIQCKDQIGLVATISGVMAQQNINIISMREHVDTACNSFFTRLELEPPAAIAAAINSTAGNPGSGTQASGDDAATASILAYAQTLHSQLEKVLPAGAFIHVTTQPEKKLVVLVTKEYHCLGDILLRNHFKTLGATVEAVIGNHAILGDICKRFDVPFHLVSHEKKEKEVFEAELQSVIGQHTFDYLVLAKFMRILSPEFVASHPMRIINIHHSFLPAFIGASPYRQAYERGVKLIGATAHFVTNDLDEGPIITQQIIPVNHTFSATDMVKAGKEIETSVLAKALQLVIDDRVFVYQNRTVVFDH</sequence>
<organism evidence="6 7">
    <name type="scientific">Filimonas effusa</name>
    <dbReference type="NCBI Taxonomy" id="2508721"/>
    <lineage>
        <taxon>Bacteria</taxon>
        <taxon>Pseudomonadati</taxon>
        <taxon>Bacteroidota</taxon>
        <taxon>Chitinophagia</taxon>
        <taxon>Chitinophagales</taxon>
        <taxon>Chitinophagaceae</taxon>
        <taxon>Filimonas</taxon>
    </lineage>
</organism>
<evidence type="ECO:0000313" key="6">
    <source>
        <dbReference type="EMBL" id="RXK83836.1"/>
    </source>
</evidence>
<name>A0A4Q1D714_9BACT</name>
<dbReference type="UniPathway" id="UPA00074">
    <property type="reaction ID" value="UER00170"/>
</dbReference>
<keyword evidence="2 3" id="KW-0378">Hydrolase</keyword>
<dbReference type="SUPFAM" id="SSF53328">
    <property type="entry name" value="Formyltransferase"/>
    <property type="match status" value="1"/>
</dbReference>
<evidence type="ECO:0000256" key="3">
    <source>
        <dbReference type="HAMAP-Rule" id="MF_01927"/>
    </source>
</evidence>
<dbReference type="GO" id="GO:0008864">
    <property type="term" value="F:formyltetrahydrofolate deformylase activity"/>
    <property type="evidence" value="ECO:0007669"/>
    <property type="project" value="UniProtKB-UniRule"/>
</dbReference>
<comment type="pathway">
    <text evidence="3">Purine metabolism; IMP biosynthesis via de novo pathway; formate from 10-formyl-5,6,7,8-tetrahydrofolate: step 1/1.</text>
</comment>
<dbReference type="AlphaFoldDB" id="A0A4Q1D714"/>
<dbReference type="Pfam" id="PF00551">
    <property type="entry name" value="Formyl_trans_N"/>
    <property type="match status" value="1"/>
</dbReference>
<evidence type="ECO:0000313" key="7">
    <source>
        <dbReference type="Proteomes" id="UP000290545"/>
    </source>
</evidence>
<comment type="function">
    <text evidence="3">Catalyzes the hydrolysis of 10-formyltetrahydrofolate (formyl-FH4) to formate and tetrahydrofolate (FH4).</text>
</comment>
<dbReference type="InterPro" id="IPR002376">
    <property type="entry name" value="Formyl_transf_N"/>
</dbReference>
<comment type="caution">
    <text evidence="6">The sequence shown here is derived from an EMBL/GenBank/DDBJ whole genome shotgun (WGS) entry which is preliminary data.</text>
</comment>
<dbReference type="InterPro" id="IPR036477">
    <property type="entry name" value="Formyl_transf_N_sf"/>
</dbReference>
<dbReference type="Gene3D" id="3.40.50.170">
    <property type="entry name" value="Formyl transferase, N-terminal domain"/>
    <property type="match status" value="1"/>
</dbReference>
<accession>A0A4Q1D714</accession>
<keyword evidence="1 3" id="KW-0554">One-carbon metabolism</keyword>
<keyword evidence="7" id="KW-1185">Reference proteome</keyword>
<feature type="active site" evidence="3">
    <location>
        <position position="250"/>
    </location>
</feature>
<keyword evidence="3" id="KW-0658">Purine biosynthesis</keyword>
<dbReference type="GO" id="GO:0006730">
    <property type="term" value="P:one-carbon metabolic process"/>
    <property type="evidence" value="ECO:0007669"/>
    <property type="project" value="UniProtKB-KW"/>
</dbReference>
<dbReference type="HAMAP" id="MF_01927">
    <property type="entry name" value="PurU"/>
    <property type="match status" value="1"/>
</dbReference>
<dbReference type="PANTHER" id="PTHR42706:SF1">
    <property type="entry name" value="FORMYLTETRAHYDROFOLATE DEFORMYLASE 2, MITOCHONDRIAL"/>
    <property type="match status" value="1"/>
</dbReference>
<evidence type="ECO:0000259" key="5">
    <source>
        <dbReference type="PROSITE" id="PS51671"/>
    </source>
</evidence>
<reference evidence="6 7" key="1">
    <citation type="submission" date="2019-01" db="EMBL/GenBank/DDBJ databases">
        <title>Filimonas sp. strain TTM-71.</title>
        <authorList>
            <person name="Chen W.-M."/>
        </authorList>
    </citation>
    <scope>NUCLEOTIDE SEQUENCE [LARGE SCALE GENOMIC DNA]</scope>
    <source>
        <strain evidence="6 7">TTM-71</strain>
    </source>
</reference>
<dbReference type="GO" id="GO:0006189">
    <property type="term" value="P:'de novo' IMP biosynthetic process"/>
    <property type="evidence" value="ECO:0007669"/>
    <property type="project" value="UniProtKB-UniRule"/>
</dbReference>
<protein>
    <recommendedName>
        <fullName evidence="3 4">Formyltetrahydrofolate deformylase</fullName>
        <ecNumber evidence="3 4">3.5.1.10</ecNumber>
    </recommendedName>
    <alternativeName>
        <fullName evidence="3">Formyl-FH(4) hydrolase</fullName>
    </alternativeName>
</protein>
<proteinExistence type="inferred from homology"/>
<dbReference type="EMBL" id="SDHZ01000002">
    <property type="protein sequence ID" value="RXK83836.1"/>
    <property type="molecule type" value="Genomic_DNA"/>
</dbReference>
<dbReference type="Gene3D" id="3.30.70.260">
    <property type="match status" value="1"/>
</dbReference>
<dbReference type="PROSITE" id="PS51671">
    <property type="entry name" value="ACT"/>
    <property type="match status" value="1"/>
</dbReference>
<evidence type="ECO:0000256" key="2">
    <source>
        <dbReference type="ARBA" id="ARBA00022801"/>
    </source>
</evidence>
<evidence type="ECO:0000256" key="4">
    <source>
        <dbReference type="NCBIfam" id="TIGR00655"/>
    </source>
</evidence>
<dbReference type="Proteomes" id="UP000290545">
    <property type="component" value="Unassembled WGS sequence"/>
</dbReference>
<dbReference type="InterPro" id="IPR002912">
    <property type="entry name" value="ACT_dom"/>
</dbReference>